<organism evidence="7 8">
    <name type="scientific">Desulfofundulus thermobenzoicus</name>
    <dbReference type="NCBI Taxonomy" id="29376"/>
    <lineage>
        <taxon>Bacteria</taxon>
        <taxon>Bacillati</taxon>
        <taxon>Bacillota</taxon>
        <taxon>Clostridia</taxon>
        <taxon>Eubacteriales</taxon>
        <taxon>Peptococcaceae</taxon>
        <taxon>Desulfofundulus</taxon>
    </lineage>
</organism>
<dbReference type="Gene3D" id="1.10.8.60">
    <property type="match status" value="1"/>
</dbReference>
<evidence type="ECO:0000256" key="4">
    <source>
        <dbReference type="ARBA" id="ARBA00023125"/>
    </source>
</evidence>
<dbReference type="PROSITE" id="PS00675">
    <property type="entry name" value="SIGMA54_INTERACT_1"/>
    <property type="match status" value="1"/>
</dbReference>
<dbReference type="GO" id="GO:0006355">
    <property type="term" value="P:regulation of DNA-templated transcription"/>
    <property type="evidence" value="ECO:0007669"/>
    <property type="project" value="InterPro"/>
</dbReference>
<sequence length="666" mass="75019">MKLGEKELKIKKMWETFIQTGKIEEKNILRSEVLESWKRCRAAKTDPFSQPNRHILTDEELNERRTRNKDYVDAATSILQIMAQNIDIYGFRFDIYDTDLFLLNQYGDEQAIKIAQKCGISPGVSREELISGTTVISLVDEYRIPMQLTGPEHYNINLHVFTCSAAPVFSPTGQYLGILSMSGDFSLFQKHTLGLVVAISKLITQSIAEREIIEEQKTSREYLNCIINAINDAIIVINNKNIITLMNKAAGNFFDIDPVKAIGASIKKYFGVSNVLTKVLETGSAIKDAETLFRMANSNNSNMRFVSNIEKININQLESVIAILKPMSSAKLITQNVCGLKAYYTFDDIIGESQQIKNAINIAKCVAPLQTTVLLQGESGTGKEVFAQAIHNASCFKRGPFVALNCAAIPGELIESELFGYEEGAFTGAKKSGKQGKFELAENGTLFLDEINSMPLAMQAKLLRAIQTKKITRLGGGHEYQVNVRIICAANRDLWKLVKRGLFREDLLYRIYVVSIDIPPLRERKDDIPLLTRYFCSLKCKQFGVDINVSDEVYDIFCKYDWPGNVRELENVIERAIVMAIGRNSSKIELKDISGYKGMKCNFTFPTDEIKEFCQKSDCNLNELELKTIIRALKISNNNFSKAAKLLGISRPTLYRRLKKFGYNGL</sequence>
<dbReference type="PANTHER" id="PTHR32071:SF57">
    <property type="entry name" value="C4-DICARBOXYLATE TRANSPORT TRANSCRIPTIONAL REGULATORY PROTEIN DCTD"/>
    <property type="match status" value="1"/>
</dbReference>
<dbReference type="InterPro" id="IPR013767">
    <property type="entry name" value="PAS_fold"/>
</dbReference>
<evidence type="ECO:0000256" key="1">
    <source>
        <dbReference type="ARBA" id="ARBA00022741"/>
    </source>
</evidence>
<dbReference type="InterPro" id="IPR027417">
    <property type="entry name" value="P-loop_NTPase"/>
</dbReference>
<dbReference type="Gene3D" id="3.30.450.40">
    <property type="match status" value="1"/>
</dbReference>
<dbReference type="InterPro" id="IPR058031">
    <property type="entry name" value="AAA_lid_NorR"/>
</dbReference>
<dbReference type="CDD" id="cd00009">
    <property type="entry name" value="AAA"/>
    <property type="match status" value="1"/>
</dbReference>
<dbReference type="SUPFAM" id="SSF55785">
    <property type="entry name" value="PYP-like sensor domain (PAS domain)"/>
    <property type="match status" value="1"/>
</dbReference>
<evidence type="ECO:0000313" key="8">
    <source>
        <dbReference type="Proteomes" id="UP000441717"/>
    </source>
</evidence>
<dbReference type="AlphaFoldDB" id="A0A6N7IVF0"/>
<dbReference type="Gene3D" id="1.10.10.60">
    <property type="entry name" value="Homeodomain-like"/>
    <property type="match status" value="1"/>
</dbReference>
<dbReference type="GO" id="GO:0005524">
    <property type="term" value="F:ATP binding"/>
    <property type="evidence" value="ECO:0007669"/>
    <property type="project" value="UniProtKB-KW"/>
</dbReference>
<dbReference type="PROSITE" id="PS00688">
    <property type="entry name" value="SIGMA54_INTERACT_3"/>
    <property type="match status" value="1"/>
</dbReference>
<dbReference type="FunFam" id="3.40.50.300:FF:000006">
    <property type="entry name" value="DNA-binding transcriptional regulator NtrC"/>
    <property type="match status" value="1"/>
</dbReference>
<dbReference type="GO" id="GO:0043565">
    <property type="term" value="F:sequence-specific DNA binding"/>
    <property type="evidence" value="ECO:0007669"/>
    <property type="project" value="InterPro"/>
</dbReference>
<dbReference type="InterPro" id="IPR002197">
    <property type="entry name" value="HTH_Fis"/>
</dbReference>
<dbReference type="InterPro" id="IPR029016">
    <property type="entry name" value="GAF-like_dom_sf"/>
</dbReference>
<dbReference type="InterPro" id="IPR025662">
    <property type="entry name" value="Sigma_54_int_dom_ATP-bd_1"/>
</dbReference>
<dbReference type="PRINTS" id="PR01590">
    <property type="entry name" value="HTHFIS"/>
</dbReference>
<dbReference type="InterPro" id="IPR003593">
    <property type="entry name" value="AAA+_ATPase"/>
</dbReference>
<dbReference type="InterPro" id="IPR002078">
    <property type="entry name" value="Sigma_54_int"/>
</dbReference>
<dbReference type="InterPro" id="IPR035965">
    <property type="entry name" value="PAS-like_dom_sf"/>
</dbReference>
<dbReference type="PANTHER" id="PTHR32071">
    <property type="entry name" value="TRANSCRIPTIONAL REGULATORY PROTEIN"/>
    <property type="match status" value="1"/>
</dbReference>
<dbReference type="InterPro" id="IPR009057">
    <property type="entry name" value="Homeodomain-like_sf"/>
</dbReference>
<accession>A0A6N7IVF0</accession>
<evidence type="ECO:0000313" key="7">
    <source>
        <dbReference type="EMBL" id="MQL53417.1"/>
    </source>
</evidence>
<dbReference type="Proteomes" id="UP000441717">
    <property type="component" value="Unassembled WGS sequence"/>
</dbReference>
<name>A0A6N7IVF0_9FIRM</name>
<dbReference type="Pfam" id="PF00989">
    <property type="entry name" value="PAS"/>
    <property type="match status" value="1"/>
</dbReference>
<dbReference type="RefSeq" id="WP_152947892.1">
    <property type="nucleotide sequence ID" value="NZ_WHYR01000049.1"/>
</dbReference>
<dbReference type="Gene3D" id="3.30.450.20">
    <property type="entry name" value="PAS domain"/>
    <property type="match status" value="1"/>
</dbReference>
<reference evidence="7 8" key="1">
    <citation type="submission" date="2019-10" db="EMBL/GenBank/DDBJ databases">
        <title>Comparative genomics of sulfur disproportionating microorganisms.</title>
        <authorList>
            <person name="Ward L.M."/>
            <person name="Bertran E."/>
            <person name="Johnston D."/>
        </authorList>
    </citation>
    <scope>NUCLEOTIDE SEQUENCE [LARGE SCALE GENOMIC DNA]</scope>
    <source>
        <strain evidence="7 8">DSM 14055</strain>
    </source>
</reference>
<dbReference type="Pfam" id="PF02954">
    <property type="entry name" value="HTH_8"/>
    <property type="match status" value="1"/>
</dbReference>
<dbReference type="Gene3D" id="3.40.50.300">
    <property type="entry name" value="P-loop containing nucleotide triphosphate hydrolases"/>
    <property type="match status" value="1"/>
</dbReference>
<dbReference type="SUPFAM" id="SSF46689">
    <property type="entry name" value="Homeodomain-like"/>
    <property type="match status" value="1"/>
</dbReference>
<proteinExistence type="predicted"/>
<dbReference type="InterPro" id="IPR025944">
    <property type="entry name" value="Sigma_54_int_dom_CS"/>
</dbReference>
<dbReference type="EMBL" id="WHYR01000049">
    <property type="protein sequence ID" value="MQL53417.1"/>
    <property type="molecule type" value="Genomic_DNA"/>
</dbReference>
<dbReference type="OrthoDB" id="9803970at2"/>
<dbReference type="SUPFAM" id="SSF52540">
    <property type="entry name" value="P-loop containing nucleoside triphosphate hydrolases"/>
    <property type="match status" value="1"/>
</dbReference>
<evidence type="ECO:0000256" key="5">
    <source>
        <dbReference type="ARBA" id="ARBA00023163"/>
    </source>
</evidence>
<dbReference type="Pfam" id="PF00158">
    <property type="entry name" value="Sigma54_activat"/>
    <property type="match status" value="1"/>
</dbReference>
<keyword evidence="2" id="KW-0067">ATP-binding</keyword>
<keyword evidence="3" id="KW-0805">Transcription regulation</keyword>
<keyword evidence="8" id="KW-1185">Reference proteome</keyword>
<keyword evidence="5" id="KW-0804">Transcription</keyword>
<comment type="caution">
    <text evidence="7">The sequence shown here is derived from an EMBL/GenBank/DDBJ whole genome shotgun (WGS) entry which is preliminary data.</text>
</comment>
<dbReference type="SMART" id="SM00382">
    <property type="entry name" value="AAA"/>
    <property type="match status" value="1"/>
</dbReference>
<dbReference type="PROSITE" id="PS50045">
    <property type="entry name" value="SIGMA54_INTERACT_4"/>
    <property type="match status" value="1"/>
</dbReference>
<dbReference type="InterPro" id="IPR025943">
    <property type="entry name" value="Sigma_54_int_dom_ATP-bd_2"/>
</dbReference>
<feature type="domain" description="Sigma-54 factor interaction" evidence="6">
    <location>
        <begin position="349"/>
        <end position="578"/>
    </location>
</feature>
<dbReference type="PROSITE" id="PS00676">
    <property type="entry name" value="SIGMA54_INTERACT_2"/>
    <property type="match status" value="1"/>
</dbReference>
<dbReference type="Pfam" id="PF25601">
    <property type="entry name" value="AAA_lid_14"/>
    <property type="match status" value="1"/>
</dbReference>
<gene>
    <name evidence="7" type="ORF">GFC01_14350</name>
</gene>
<keyword evidence="4" id="KW-0238">DNA-binding</keyword>
<evidence type="ECO:0000256" key="2">
    <source>
        <dbReference type="ARBA" id="ARBA00022840"/>
    </source>
</evidence>
<evidence type="ECO:0000256" key="3">
    <source>
        <dbReference type="ARBA" id="ARBA00023015"/>
    </source>
</evidence>
<protein>
    <submittedName>
        <fullName evidence="7">AAA family ATPase</fullName>
    </submittedName>
</protein>
<keyword evidence="1" id="KW-0547">Nucleotide-binding</keyword>
<evidence type="ECO:0000259" key="6">
    <source>
        <dbReference type="PROSITE" id="PS50045"/>
    </source>
</evidence>